<sequence length="127" mass="14665">MRQRRTRPTHRNRNACHNMQGKVRGRMHSGGTKEDEERIKQDDSDRNSDIRNNVFVDGAAEKEGVRREIMQGKENHRKPINKLSEVQEIRVQCVSSTTIQWWSAAIQQRGVAGHTERSESGTELCRV</sequence>
<proteinExistence type="predicted"/>
<dbReference type="Proteomes" id="UP000746747">
    <property type="component" value="Unassembled WGS sequence"/>
</dbReference>
<keyword evidence="3" id="KW-1185">Reference proteome</keyword>
<dbReference type="AlphaFoldDB" id="A0A8J2LM13"/>
<reference evidence="2" key="1">
    <citation type="submission" date="2021-09" db="EMBL/GenBank/DDBJ databases">
        <authorList>
            <consortium name="Pathogen Informatics"/>
        </authorList>
    </citation>
    <scope>NUCLEOTIDE SEQUENCE</scope>
</reference>
<feature type="region of interest" description="Disordered" evidence="1">
    <location>
        <begin position="1"/>
        <end position="51"/>
    </location>
</feature>
<evidence type="ECO:0000313" key="3">
    <source>
        <dbReference type="Proteomes" id="UP000746747"/>
    </source>
</evidence>
<dbReference type="EMBL" id="CAKAEH010000256">
    <property type="protein sequence ID" value="CAG9530416.1"/>
    <property type="molecule type" value="Genomic_DNA"/>
</dbReference>
<feature type="compositionally biased region" description="Basic and acidic residues" evidence="1">
    <location>
        <begin position="31"/>
        <end position="49"/>
    </location>
</feature>
<accession>A0A8J2LM13</accession>
<feature type="compositionally biased region" description="Basic residues" evidence="1">
    <location>
        <begin position="1"/>
        <end position="14"/>
    </location>
</feature>
<gene>
    <name evidence="2" type="ORF">CJOHNSTONI_LOCUS911</name>
</gene>
<organism evidence="2 3">
    <name type="scientific">Cercopithifilaria johnstoni</name>
    <dbReference type="NCBI Taxonomy" id="2874296"/>
    <lineage>
        <taxon>Eukaryota</taxon>
        <taxon>Metazoa</taxon>
        <taxon>Ecdysozoa</taxon>
        <taxon>Nematoda</taxon>
        <taxon>Chromadorea</taxon>
        <taxon>Rhabditida</taxon>
        <taxon>Spirurina</taxon>
        <taxon>Spiruromorpha</taxon>
        <taxon>Filarioidea</taxon>
        <taxon>Onchocercidae</taxon>
        <taxon>Cercopithifilaria</taxon>
    </lineage>
</organism>
<name>A0A8J2LM13_9BILA</name>
<protein>
    <submittedName>
        <fullName evidence="2">Uncharacterized protein</fullName>
    </submittedName>
</protein>
<evidence type="ECO:0000256" key="1">
    <source>
        <dbReference type="SAM" id="MobiDB-lite"/>
    </source>
</evidence>
<comment type="caution">
    <text evidence="2">The sequence shown here is derived from an EMBL/GenBank/DDBJ whole genome shotgun (WGS) entry which is preliminary data.</text>
</comment>
<evidence type="ECO:0000313" key="2">
    <source>
        <dbReference type="EMBL" id="CAG9530416.1"/>
    </source>
</evidence>